<dbReference type="InterPro" id="IPR027417">
    <property type="entry name" value="P-loop_NTPase"/>
</dbReference>
<evidence type="ECO:0000256" key="1">
    <source>
        <dbReference type="ARBA" id="ARBA00022741"/>
    </source>
</evidence>
<dbReference type="Pfam" id="PF00158">
    <property type="entry name" value="Sigma54_activat"/>
    <property type="match status" value="1"/>
</dbReference>
<reference evidence="7 8" key="1">
    <citation type="journal article" date="2013" name="Genome Announc.">
        <title>Genome Sequence of the Obligate Gammaproteobacterial Methanotroph Methylomicrobium album Strain BG8.</title>
        <authorList>
            <person name="Kits K.D."/>
            <person name="Kalyuzhnaya M.G."/>
            <person name="Klotz M.G."/>
            <person name="Jetten M.S."/>
            <person name="Op den Camp H.J."/>
            <person name="Vuilleumier S."/>
            <person name="Bringel F."/>
            <person name="Dispirito A.A."/>
            <person name="Murrell J.C."/>
            <person name="Bruce D."/>
            <person name="Cheng J.F."/>
            <person name="Copeland A."/>
            <person name="Goodwin L."/>
            <person name="Hauser L."/>
            <person name="Lajus A."/>
            <person name="Land M.L."/>
            <person name="Lapidus A."/>
            <person name="Lucas S."/>
            <person name="Medigue C."/>
            <person name="Pitluck S."/>
            <person name="Woyke T."/>
            <person name="Zeytun A."/>
            <person name="Stein L.Y."/>
        </authorList>
    </citation>
    <scope>NUCLEOTIDE SEQUENCE [LARGE SCALE GENOMIC DNA]</scope>
    <source>
        <strain evidence="7 8">BG8</strain>
    </source>
</reference>
<evidence type="ECO:0000256" key="2">
    <source>
        <dbReference type="ARBA" id="ARBA00022840"/>
    </source>
</evidence>
<dbReference type="InterPro" id="IPR003593">
    <property type="entry name" value="AAA+_ATPase"/>
</dbReference>
<dbReference type="PROSITE" id="PS50045">
    <property type="entry name" value="SIGMA54_INTERACT_4"/>
    <property type="match status" value="1"/>
</dbReference>
<dbReference type="GO" id="GO:0003677">
    <property type="term" value="F:DNA binding"/>
    <property type="evidence" value="ECO:0007669"/>
    <property type="project" value="UniProtKB-KW"/>
</dbReference>
<evidence type="ECO:0000313" key="8">
    <source>
        <dbReference type="Proteomes" id="UP000005090"/>
    </source>
</evidence>
<feature type="domain" description="Sigma-54 factor interaction" evidence="6">
    <location>
        <begin position="34"/>
        <end position="263"/>
    </location>
</feature>
<dbReference type="SMART" id="SM00382">
    <property type="entry name" value="AAA"/>
    <property type="match status" value="1"/>
</dbReference>
<keyword evidence="8" id="KW-1185">Reference proteome</keyword>
<dbReference type="HOGENOM" id="CLU_000445_0_7_6"/>
<evidence type="ECO:0000256" key="3">
    <source>
        <dbReference type="ARBA" id="ARBA00023015"/>
    </source>
</evidence>
<keyword evidence="2" id="KW-0067">ATP-binding</keyword>
<keyword evidence="1" id="KW-0547">Nucleotide-binding</keyword>
<dbReference type="PANTHER" id="PTHR32071">
    <property type="entry name" value="TRANSCRIPTIONAL REGULATORY PROTEIN"/>
    <property type="match status" value="1"/>
</dbReference>
<keyword evidence="5" id="KW-0804">Transcription</keyword>
<name>H8GJ35_METAL</name>
<dbReference type="CDD" id="cd00009">
    <property type="entry name" value="AAA"/>
    <property type="match status" value="1"/>
</dbReference>
<dbReference type="InterPro" id="IPR002078">
    <property type="entry name" value="Sigma_54_int"/>
</dbReference>
<dbReference type="Proteomes" id="UP000005090">
    <property type="component" value="Chromosome"/>
</dbReference>
<evidence type="ECO:0000313" key="7">
    <source>
        <dbReference type="EMBL" id="EIC31542.1"/>
    </source>
</evidence>
<gene>
    <name evidence="7" type="ORF">Metal_3905</name>
</gene>
<dbReference type="Gene3D" id="1.10.8.60">
    <property type="match status" value="1"/>
</dbReference>
<dbReference type="SUPFAM" id="SSF52540">
    <property type="entry name" value="P-loop containing nucleoside triphosphate hydrolases"/>
    <property type="match status" value="1"/>
</dbReference>
<dbReference type="GO" id="GO:0006355">
    <property type="term" value="P:regulation of DNA-templated transcription"/>
    <property type="evidence" value="ECO:0007669"/>
    <property type="project" value="InterPro"/>
</dbReference>
<dbReference type="PROSITE" id="PS00676">
    <property type="entry name" value="SIGMA54_INTERACT_2"/>
    <property type="match status" value="1"/>
</dbReference>
<dbReference type="AlphaFoldDB" id="H8GJ35"/>
<dbReference type="STRING" id="686340.Metal_3905"/>
<dbReference type="PROSITE" id="PS00688">
    <property type="entry name" value="SIGMA54_INTERACT_3"/>
    <property type="match status" value="1"/>
</dbReference>
<dbReference type="Gene3D" id="3.40.50.300">
    <property type="entry name" value="P-loop containing nucleotide triphosphate hydrolases"/>
    <property type="match status" value="1"/>
</dbReference>
<dbReference type="Pfam" id="PF25601">
    <property type="entry name" value="AAA_lid_14"/>
    <property type="match status" value="1"/>
</dbReference>
<dbReference type="PANTHER" id="PTHR32071:SF21">
    <property type="entry name" value="TRANSCRIPTIONAL REGULATORY PROTEIN FLGR"/>
    <property type="match status" value="1"/>
</dbReference>
<evidence type="ECO:0000256" key="5">
    <source>
        <dbReference type="ARBA" id="ARBA00023163"/>
    </source>
</evidence>
<dbReference type="InterPro" id="IPR058031">
    <property type="entry name" value="AAA_lid_NorR"/>
</dbReference>
<dbReference type="Gene3D" id="1.10.10.60">
    <property type="entry name" value="Homeodomain-like"/>
    <property type="match status" value="1"/>
</dbReference>
<dbReference type="FunFam" id="3.40.50.300:FF:000006">
    <property type="entry name" value="DNA-binding transcriptional regulator NtrC"/>
    <property type="match status" value="1"/>
</dbReference>
<accession>H8GJ35</accession>
<dbReference type="EMBL" id="CM001475">
    <property type="protein sequence ID" value="EIC31542.1"/>
    <property type="molecule type" value="Genomic_DNA"/>
</dbReference>
<proteinExistence type="predicted"/>
<dbReference type="InterPro" id="IPR025944">
    <property type="entry name" value="Sigma_54_int_dom_CS"/>
</dbReference>
<evidence type="ECO:0000256" key="4">
    <source>
        <dbReference type="ARBA" id="ARBA00023125"/>
    </source>
</evidence>
<dbReference type="eggNOG" id="COG3829">
    <property type="taxonomic scope" value="Bacteria"/>
</dbReference>
<dbReference type="InterPro" id="IPR025943">
    <property type="entry name" value="Sigma_54_int_dom_ATP-bd_2"/>
</dbReference>
<dbReference type="InterPro" id="IPR009057">
    <property type="entry name" value="Homeodomain-like_sf"/>
</dbReference>
<keyword evidence="4" id="KW-0238">DNA-binding</keyword>
<organism evidence="7 8">
    <name type="scientific">Methylomicrobium album BG8</name>
    <dbReference type="NCBI Taxonomy" id="686340"/>
    <lineage>
        <taxon>Bacteria</taxon>
        <taxon>Pseudomonadati</taxon>
        <taxon>Pseudomonadota</taxon>
        <taxon>Gammaproteobacteria</taxon>
        <taxon>Methylococcales</taxon>
        <taxon>Methylococcaceae</taxon>
        <taxon>Methylomicrobium</taxon>
    </lineage>
</organism>
<dbReference type="SUPFAM" id="SSF46689">
    <property type="entry name" value="Homeodomain-like"/>
    <property type="match status" value="1"/>
</dbReference>
<dbReference type="GO" id="GO:0005524">
    <property type="term" value="F:ATP binding"/>
    <property type="evidence" value="ECO:0007669"/>
    <property type="project" value="UniProtKB-KW"/>
</dbReference>
<sequence>MEPVVTSGNLFLLMPLLAFPNSAEMALSIRASALVFEDSKSKELLERIQCIAPSELNALIIGETGTGKELVARHIHELSPRRGGPFLAVNCCALSETLIESELFGHEKGAFTGATTAKQGWFEAASGGTIFLDEIGDLPLSMQVKLLRVLQEREVVRVGSHRAVPIDVRLIAATNIKLEEAIIAGRFREDLYYRLNVAALHLLPLRQRGGDILPLARHFLKVYGQRLGCPDTRISPAAKQTLLAHAWPGNIRELENVIHHALLVARDRAITPADLHLSQLPGPAKAADADADEEAFEKLGRMFQALCEQEHPDLYARVEQALLQAAYKHTGRNQLATARLLGLSRHVVRAKLIQRRLLASGETEAEKYPPASPPVAVIPPILAPEAIPRQKVYKEPVFSEAAQECWGF</sequence>
<protein>
    <submittedName>
        <fullName evidence="7">Sigma-54 interacting regulator</fullName>
    </submittedName>
</protein>
<keyword evidence="3" id="KW-0805">Transcription regulation</keyword>
<evidence type="ECO:0000259" key="6">
    <source>
        <dbReference type="PROSITE" id="PS50045"/>
    </source>
</evidence>